<dbReference type="EMBL" id="JAWDGP010006450">
    <property type="protein sequence ID" value="KAK3741038.1"/>
    <property type="molecule type" value="Genomic_DNA"/>
</dbReference>
<dbReference type="AlphaFoldDB" id="A0AAE0YCX3"/>
<comment type="caution">
    <text evidence="2">The sequence shown here is derived from an EMBL/GenBank/DDBJ whole genome shotgun (WGS) entry which is preliminary data.</text>
</comment>
<reference evidence="2" key="1">
    <citation type="journal article" date="2023" name="G3 (Bethesda)">
        <title>A reference genome for the long-term kleptoplast-retaining sea slug Elysia crispata morphotype clarki.</title>
        <authorList>
            <person name="Eastman K.E."/>
            <person name="Pendleton A.L."/>
            <person name="Shaikh M.A."/>
            <person name="Suttiyut T."/>
            <person name="Ogas R."/>
            <person name="Tomko P."/>
            <person name="Gavelis G."/>
            <person name="Widhalm J.R."/>
            <person name="Wisecaver J.H."/>
        </authorList>
    </citation>
    <scope>NUCLEOTIDE SEQUENCE</scope>
    <source>
        <strain evidence="2">ECLA1</strain>
    </source>
</reference>
<accession>A0AAE0YCX3</accession>
<feature type="region of interest" description="Disordered" evidence="1">
    <location>
        <begin position="65"/>
        <end position="98"/>
    </location>
</feature>
<evidence type="ECO:0000256" key="1">
    <source>
        <dbReference type="SAM" id="MobiDB-lite"/>
    </source>
</evidence>
<evidence type="ECO:0000313" key="3">
    <source>
        <dbReference type="Proteomes" id="UP001283361"/>
    </source>
</evidence>
<name>A0AAE0YCX3_9GAST</name>
<feature type="region of interest" description="Disordered" evidence="1">
    <location>
        <begin position="1"/>
        <end position="41"/>
    </location>
</feature>
<dbReference type="Proteomes" id="UP001283361">
    <property type="component" value="Unassembled WGS sequence"/>
</dbReference>
<sequence length="98" mass="11003">MLSAIIYSGGNKGRDVKRMNQGPRERSQDTTQSQEWDRGDVSTAIRESAKSLMSWHGRERVLSGLVNTSRSTLGRKRGEYSSEQDDQALSLTGRETQQ</sequence>
<proteinExistence type="predicted"/>
<keyword evidence="3" id="KW-1185">Reference proteome</keyword>
<evidence type="ECO:0000313" key="2">
    <source>
        <dbReference type="EMBL" id="KAK3741038.1"/>
    </source>
</evidence>
<organism evidence="2 3">
    <name type="scientific">Elysia crispata</name>
    <name type="common">lettuce slug</name>
    <dbReference type="NCBI Taxonomy" id="231223"/>
    <lineage>
        <taxon>Eukaryota</taxon>
        <taxon>Metazoa</taxon>
        <taxon>Spiralia</taxon>
        <taxon>Lophotrochozoa</taxon>
        <taxon>Mollusca</taxon>
        <taxon>Gastropoda</taxon>
        <taxon>Heterobranchia</taxon>
        <taxon>Euthyneura</taxon>
        <taxon>Panpulmonata</taxon>
        <taxon>Sacoglossa</taxon>
        <taxon>Placobranchoidea</taxon>
        <taxon>Plakobranchidae</taxon>
        <taxon>Elysia</taxon>
    </lineage>
</organism>
<protein>
    <submittedName>
        <fullName evidence="2">Uncharacterized protein</fullName>
    </submittedName>
</protein>
<gene>
    <name evidence="2" type="ORF">RRG08_005728</name>
</gene>
<feature type="compositionally biased region" description="Basic and acidic residues" evidence="1">
    <location>
        <begin position="12"/>
        <end position="28"/>
    </location>
</feature>
<feature type="compositionally biased region" description="Polar residues" evidence="1">
    <location>
        <begin position="87"/>
        <end position="98"/>
    </location>
</feature>